<reference evidence="5" key="2">
    <citation type="submission" date="2021-09" db="EMBL/GenBank/DDBJ databases">
        <authorList>
            <person name="Gilroy R."/>
        </authorList>
    </citation>
    <scope>NUCLEOTIDE SEQUENCE</scope>
    <source>
        <strain evidence="5">ChiHjej13B12-14962</strain>
    </source>
</reference>
<reference evidence="5" key="1">
    <citation type="journal article" date="2021" name="PeerJ">
        <title>Extensive microbial diversity within the chicken gut microbiome revealed by metagenomics and culture.</title>
        <authorList>
            <person name="Gilroy R."/>
            <person name="Ravi A."/>
            <person name="Getino M."/>
            <person name="Pursley I."/>
            <person name="Horton D.L."/>
            <person name="Alikhan N.F."/>
            <person name="Baker D."/>
            <person name="Gharbi K."/>
            <person name="Hall N."/>
            <person name="Watson M."/>
            <person name="Adriaenssens E.M."/>
            <person name="Foster-Nyarko E."/>
            <person name="Jarju S."/>
            <person name="Secka A."/>
            <person name="Antonio M."/>
            <person name="Oren A."/>
            <person name="Chaudhuri R.R."/>
            <person name="La Ragione R."/>
            <person name="Hildebrand F."/>
            <person name="Pallen M.J."/>
        </authorList>
    </citation>
    <scope>NUCLEOTIDE SEQUENCE</scope>
    <source>
        <strain evidence="5">ChiHjej13B12-14962</strain>
    </source>
</reference>
<evidence type="ECO:0000256" key="2">
    <source>
        <dbReference type="ARBA" id="ARBA00022857"/>
    </source>
</evidence>
<sequence length="237" mass="26565">MHTLLNGKVDGIANITQVGWRAQKVYFDIMLGENRFYDRHRGWISGSGTSEAIMGGPREVEFPEPTEPVPAGDYLADPEAAMFYFAVDRTGKLAWDRNSFEYFGVNAHIVELIPASVSDAFKAYLRSRGISYLIAGEEQLDMSVAVEKIGRIFEMDQLMLGGGPTLNWSMIRQGLCDELSLVLMPTADAQNHTNSLFESHEQFSTPAPYEFKLLDAQPLEDGSVWIRYDIVGEIQED</sequence>
<evidence type="ECO:0000313" key="5">
    <source>
        <dbReference type="EMBL" id="HJF14332.1"/>
    </source>
</evidence>
<keyword evidence="3" id="KW-0560">Oxidoreductase</keyword>
<dbReference type="EMBL" id="DYXC01000072">
    <property type="protein sequence ID" value="HJF14332.1"/>
    <property type="molecule type" value="Genomic_DNA"/>
</dbReference>
<gene>
    <name evidence="5" type="ORF">K8V32_05930</name>
</gene>
<accession>A0A921K788</accession>
<proteinExistence type="predicted"/>
<dbReference type="PANTHER" id="PTHR38011">
    <property type="entry name" value="DIHYDROFOLATE REDUCTASE FAMILY PROTEIN (AFU_ORTHOLOGUE AFUA_8G06820)"/>
    <property type="match status" value="1"/>
</dbReference>
<protein>
    <submittedName>
        <fullName evidence="5">Dihydrofolate reductase family protein</fullName>
    </submittedName>
</protein>
<dbReference type="Pfam" id="PF01872">
    <property type="entry name" value="RibD_C"/>
    <property type="match status" value="1"/>
</dbReference>
<keyword evidence="2" id="KW-0521">NADP</keyword>
<dbReference type="Gene3D" id="3.40.430.10">
    <property type="entry name" value="Dihydrofolate Reductase, subunit A"/>
    <property type="match status" value="1"/>
</dbReference>
<organism evidence="5 6">
    <name type="scientific">Enteractinococcus helveticum</name>
    <dbReference type="NCBI Taxonomy" id="1837282"/>
    <lineage>
        <taxon>Bacteria</taxon>
        <taxon>Bacillati</taxon>
        <taxon>Actinomycetota</taxon>
        <taxon>Actinomycetes</taxon>
        <taxon>Micrococcales</taxon>
        <taxon>Micrococcaceae</taxon>
    </lineage>
</organism>
<evidence type="ECO:0000256" key="3">
    <source>
        <dbReference type="ARBA" id="ARBA00023002"/>
    </source>
</evidence>
<dbReference type="InterPro" id="IPR024072">
    <property type="entry name" value="DHFR-like_dom_sf"/>
</dbReference>
<dbReference type="InterPro" id="IPR002734">
    <property type="entry name" value="RibDG_C"/>
</dbReference>
<comment type="caution">
    <text evidence="5">The sequence shown here is derived from an EMBL/GenBank/DDBJ whole genome shotgun (WGS) entry which is preliminary data.</text>
</comment>
<dbReference type="PANTHER" id="PTHR38011:SF7">
    <property type="entry name" value="2,5-DIAMINO-6-RIBOSYLAMINO-4(3H)-PYRIMIDINONE 5'-PHOSPHATE REDUCTASE"/>
    <property type="match status" value="1"/>
</dbReference>
<name>A0A921K788_9MICC</name>
<dbReference type="RefSeq" id="WP_303904361.1">
    <property type="nucleotide sequence ID" value="NZ_DYXC01000072.1"/>
</dbReference>
<dbReference type="AlphaFoldDB" id="A0A921K788"/>
<dbReference type="GO" id="GO:0008703">
    <property type="term" value="F:5-amino-6-(5-phosphoribosylamino)uracil reductase activity"/>
    <property type="evidence" value="ECO:0007669"/>
    <property type="project" value="InterPro"/>
</dbReference>
<evidence type="ECO:0000256" key="1">
    <source>
        <dbReference type="ARBA" id="ARBA00005104"/>
    </source>
</evidence>
<dbReference type="InterPro" id="IPR050765">
    <property type="entry name" value="Riboflavin_Biosynth_HTPR"/>
</dbReference>
<dbReference type="Proteomes" id="UP000703315">
    <property type="component" value="Unassembled WGS sequence"/>
</dbReference>
<dbReference type="SUPFAM" id="SSF53597">
    <property type="entry name" value="Dihydrofolate reductase-like"/>
    <property type="match status" value="1"/>
</dbReference>
<comment type="pathway">
    <text evidence="1">Cofactor biosynthesis; riboflavin biosynthesis.</text>
</comment>
<evidence type="ECO:0000259" key="4">
    <source>
        <dbReference type="Pfam" id="PF01872"/>
    </source>
</evidence>
<dbReference type="GO" id="GO:0009231">
    <property type="term" value="P:riboflavin biosynthetic process"/>
    <property type="evidence" value="ECO:0007669"/>
    <property type="project" value="InterPro"/>
</dbReference>
<evidence type="ECO:0000313" key="6">
    <source>
        <dbReference type="Proteomes" id="UP000703315"/>
    </source>
</evidence>
<feature type="domain" description="Bacterial bifunctional deaminase-reductase C-terminal" evidence="4">
    <location>
        <begin position="135"/>
        <end position="197"/>
    </location>
</feature>